<keyword evidence="1" id="KW-0031">Aminopeptidase</keyword>
<gene>
    <name evidence="1" type="ORF">FRZ06_04865</name>
</gene>
<keyword evidence="1" id="KW-0645">Protease</keyword>
<protein>
    <submittedName>
        <fullName evidence="1">Aminopeptidase P family protein</fullName>
    </submittedName>
</protein>
<accession>A0ACD1A8I1</accession>
<keyword evidence="2" id="KW-1185">Reference proteome</keyword>
<sequence>MTDKQKSNIVKSAREIESISKAAALGDRCFSHILGFIEPGMTDQQVADEIGRFLYAGGAEGLAFDTISVSGERSCLPHGEPTDKVIQKGEFLTMDFGAVIDGYCGDMTRTVAIGFVTDEMKRVYETVLEAQLAAIEFIKAGVACFDADKVARDIISNAGYGEYYPHGLGHGVGTLVHEAPTLNAKSIEILEKDMVITIEPGIYIPNKFGVRIEDLAIVTDFGIINKVESKKELIIL</sequence>
<evidence type="ECO:0000313" key="1">
    <source>
        <dbReference type="EMBL" id="QOX62726.1"/>
    </source>
</evidence>
<proteinExistence type="predicted"/>
<reference evidence="1" key="1">
    <citation type="submission" date="2019-08" db="EMBL/GenBank/DDBJ databases">
        <title>Genome sequence of Clostridiales bacterium MT110.</title>
        <authorList>
            <person name="Cao J."/>
        </authorList>
    </citation>
    <scope>NUCLEOTIDE SEQUENCE</scope>
    <source>
        <strain evidence="1">MT110</strain>
    </source>
</reference>
<evidence type="ECO:0000313" key="2">
    <source>
        <dbReference type="Proteomes" id="UP000594014"/>
    </source>
</evidence>
<dbReference type="EMBL" id="CP042469">
    <property type="protein sequence ID" value="QOX62726.1"/>
    <property type="molecule type" value="Genomic_DNA"/>
</dbReference>
<name>A0ACD1A8I1_9FIRM</name>
<keyword evidence="1" id="KW-0378">Hydrolase</keyword>
<dbReference type="Proteomes" id="UP000594014">
    <property type="component" value="Chromosome"/>
</dbReference>
<organism evidence="1 2">
    <name type="scientific">Anoxybacterium hadale</name>
    <dbReference type="NCBI Taxonomy" id="3408580"/>
    <lineage>
        <taxon>Bacteria</taxon>
        <taxon>Bacillati</taxon>
        <taxon>Bacillota</taxon>
        <taxon>Clostridia</taxon>
        <taxon>Peptostreptococcales</taxon>
        <taxon>Anaerovoracaceae</taxon>
        <taxon>Anoxybacterium</taxon>
    </lineage>
</organism>